<reference evidence="2 3" key="1">
    <citation type="submission" date="2014-11" db="EMBL/GenBank/DDBJ databases">
        <title>Genetic blueprint of the zoonotic pathogen Toxocara canis.</title>
        <authorList>
            <person name="Zhu X.-Q."/>
            <person name="Korhonen P.K."/>
            <person name="Cai H."/>
            <person name="Young N.D."/>
            <person name="Nejsum P."/>
            <person name="von Samson-Himmelstjerna G."/>
            <person name="Boag P.R."/>
            <person name="Tan P."/>
            <person name="Li Q."/>
            <person name="Min J."/>
            <person name="Yang Y."/>
            <person name="Wang X."/>
            <person name="Fang X."/>
            <person name="Hall R.S."/>
            <person name="Hofmann A."/>
            <person name="Sternberg P.W."/>
            <person name="Jex A.R."/>
            <person name="Gasser R.B."/>
        </authorList>
    </citation>
    <scope>NUCLEOTIDE SEQUENCE [LARGE SCALE GENOMIC DNA]</scope>
    <source>
        <strain evidence="2">PN_DK_2014</strain>
    </source>
</reference>
<feature type="region of interest" description="Disordered" evidence="1">
    <location>
        <begin position="68"/>
        <end position="87"/>
    </location>
</feature>
<name>A0A0B2VAX7_TOXCA</name>
<feature type="compositionally biased region" description="Basic and acidic residues" evidence="1">
    <location>
        <begin position="1"/>
        <end position="10"/>
    </location>
</feature>
<evidence type="ECO:0000313" key="3">
    <source>
        <dbReference type="Proteomes" id="UP000031036"/>
    </source>
</evidence>
<feature type="non-terminal residue" evidence="2">
    <location>
        <position position="1"/>
    </location>
</feature>
<organism evidence="2 3">
    <name type="scientific">Toxocara canis</name>
    <name type="common">Canine roundworm</name>
    <dbReference type="NCBI Taxonomy" id="6265"/>
    <lineage>
        <taxon>Eukaryota</taxon>
        <taxon>Metazoa</taxon>
        <taxon>Ecdysozoa</taxon>
        <taxon>Nematoda</taxon>
        <taxon>Chromadorea</taxon>
        <taxon>Rhabditida</taxon>
        <taxon>Spirurina</taxon>
        <taxon>Ascaridomorpha</taxon>
        <taxon>Ascaridoidea</taxon>
        <taxon>Toxocaridae</taxon>
        <taxon>Toxocara</taxon>
    </lineage>
</organism>
<dbReference type="AlphaFoldDB" id="A0A0B2VAX7"/>
<dbReference type="Proteomes" id="UP000031036">
    <property type="component" value="Unassembled WGS sequence"/>
</dbReference>
<gene>
    <name evidence="2" type="ORF">Tcan_01060</name>
</gene>
<evidence type="ECO:0000313" key="2">
    <source>
        <dbReference type="EMBL" id="KHN80656.1"/>
    </source>
</evidence>
<evidence type="ECO:0008006" key="4">
    <source>
        <dbReference type="Google" id="ProtNLM"/>
    </source>
</evidence>
<protein>
    <recommendedName>
        <fullName evidence="4">Ribosome biogenesis protein NOP53</fullName>
    </recommendedName>
</protein>
<comment type="caution">
    <text evidence="2">The sequence shown here is derived from an EMBL/GenBank/DDBJ whole genome shotgun (WGS) entry which is preliminary data.</text>
</comment>
<evidence type="ECO:0000256" key="1">
    <source>
        <dbReference type="SAM" id="MobiDB-lite"/>
    </source>
</evidence>
<feature type="non-terminal residue" evidence="2">
    <location>
        <position position="87"/>
    </location>
</feature>
<keyword evidence="3" id="KW-1185">Reference proteome</keyword>
<dbReference type="EMBL" id="JPKZ01001698">
    <property type="protein sequence ID" value="KHN80656.1"/>
    <property type="molecule type" value="Genomic_DNA"/>
</dbReference>
<feature type="compositionally biased region" description="Basic residues" evidence="1">
    <location>
        <begin position="11"/>
        <end position="21"/>
    </location>
</feature>
<accession>A0A0B2VAX7</accession>
<proteinExistence type="predicted"/>
<sequence length="87" mass="10560">QVEQRREERKKLRKKKKKRKVIRTGPSEFIVNTGISSFKVVPLDKFKQPKPELNFREQLLIKRTQFNRMRRSENAGSTHKAKWVRRQ</sequence>
<feature type="region of interest" description="Disordered" evidence="1">
    <location>
        <begin position="1"/>
        <end position="21"/>
    </location>
</feature>